<keyword evidence="6" id="KW-0325">Glycoprotein</keyword>
<dbReference type="Pfam" id="PF10204">
    <property type="entry name" value="DuoxA"/>
    <property type="match status" value="1"/>
</dbReference>
<organism evidence="9 10">
    <name type="scientific">Trichonephila inaurata madagascariensis</name>
    <dbReference type="NCBI Taxonomy" id="2747483"/>
    <lineage>
        <taxon>Eukaryota</taxon>
        <taxon>Metazoa</taxon>
        <taxon>Ecdysozoa</taxon>
        <taxon>Arthropoda</taxon>
        <taxon>Chelicerata</taxon>
        <taxon>Arachnida</taxon>
        <taxon>Araneae</taxon>
        <taxon>Araneomorphae</taxon>
        <taxon>Entelegynae</taxon>
        <taxon>Araneoidea</taxon>
        <taxon>Nephilidae</taxon>
        <taxon>Trichonephila</taxon>
        <taxon>Trichonephila inaurata</taxon>
    </lineage>
</organism>
<gene>
    <name evidence="9" type="primary">DUOXA1</name>
    <name evidence="9" type="ORF">TNIN_404781</name>
</gene>
<comment type="similarity">
    <text evidence="2">Belongs to the DUOXA family.</text>
</comment>
<dbReference type="GO" id="GO:0005789">
    <property type="term" value="C:endoplasmic reticulum membrane"/>
    <property type="evidence" value="ECO:0007669"/>
    <property type="project" value="InterPro"/>
</dbReference>
<dbReference type="GO" id="GO:0015031">
    <property type="term" value="P:protein transport"/>
    <property type="evidence" value="ECO:0007669"/>
    <property type="project" value="InterPro"/>
</dbReference>
<accession>A0A8X6XQE8</accession>
<reference evidence="9" key="1">
    <citation type="submission" date="2020-08" db="EMBL/GenBank/DDBJ databases">
        <title>Multicomponent nature underlies the extraordinary mechanical properties of spider dragline silk.</title>
        <authorList>
            <person name="Kono N."/>
            <person name="Nakamura H."/>
            <person name="Mori M."/>
            <person name="Yoshida Y."/>
            <person name="Ohtoshi R."/>
            <person name="Malay A.D."/>
            <person name="Moran D.A.P."/>
            <person name="Tomita M."/>
            <person name="Numata K."/>
            <person name="Arakawa K."/>
        </authorList>
    </citation>
    <scope>NUCLEOTIDE SEQUENCE</scope>
</reference>
<evidence type="ECO:0000256" key="8">
    <source>
        <dbReference type="SAM" id="Phobius"/>
    </source>
</evidence>
<evidence type="ECO:0000256" key="7">
    <source>
        <dbReference type="SAM" id="MobiDB-lite"/>
    </source>
</evidence>
<feature type="region of interest" description="Disordered" evidence="7">
    <location>
        <begin position="337"/>
        <end position="375"/>
    </location>
</feature>
<evidence type="ECO:0000256" key="4">
    <source>
        <dbReference type="ARBA" id="ARBA00022989"/>
    </source>
</evidence>
<feature type="transmembrane region" description="Helical" evidence="8">
    <location>
        <begin position="60"/>
        <end position="80"/>
    </location>
</feature>
<evidence type="ECO:0000256" key="2">
    <source>
        <dbReference type="ARBA" id="ARBA00009816"/>
    </source>
</evidence>
<keyword evidence="10" id="KW-1185">Reference proteome</keyword>
<keyword evidence="5 8" id="KW-0472">Membrane</keyword>
<evidence type="ECO:0000313" key="10">
    <source>
        <dbReference type="Proteomes" id="UP000886998"/>
    </source>
</evidence>
<dbReference type="AlphaFoldDB" id="A0A8X6XQE8"/>
<feature type="transmembrane region" description="Helical" evidence="8">
    <location>
        <begin position="239"/>
        <end position="261"/>
    </location>
</feature>
<evidence type="ECO:0000313" key="9">
    <source>
        <dbReference type="EMBL" id="GFY56770.1"/>
    </source>
</evidence>
<keyword evidence="4 8" id="KW-1133">Transmembrane helix</keyword>
<feature type="transmembrane region" description="Helical" evidence="8">
    <location>
        <begin position="213"/>
        <end position="233"/>
    </location>
</feature>
<evidence type="ECO:0000256" key="1">
    <source>
        <dbReference type="ARBA" id="ARBA00004141"/>
    </source>
</evidence>
<dbReference type="OrthoDB" id="10042652at2759"/>
<comment type="subcellular location">
    <subcellularLocation>
        <location evidence="1">Membrane</location>
        <topology evidence="1">Multi-pass membrane protein</topology>
    </subcellularLocation>
</comment>
<evidence type="ECO:0000256" key="5">
    <source>
        <dbReference type="ARBA" id="ARBA00023136"/>
    </source>
</evidence>
<evidence type="ECO:0000256" key="6">
    <source>
        <dbReference type="ARBA" id="ARBA00023180"/>
    </source>
</evidence>
<dbReference type="EMBL" id="BMAV01011141">
    <property type="protein sequence ID" value="GFY56770.1"/>
    <property type="molecule type" value="Genomic_DNA"/>
</dbReference>
<feature type="transmembrane region" description="Helical" evidence="8">
    <location>
        <begin position="282"/>
        <end position="308"/>
    </location>
</feature>
<keyword evidence="3 8" id="KW-0812">Transmembrane</keyword>
<evidence type="ECO:0000256" key="3">
    <source>
        <dbReference type="ARBA" id="ARBA00022692"/>
    </source>
</evidence>
<comment type="caution">
    <text evidence="9">The sequence shown here is derived from an EMBL/GenBank/DDBJ whole genome shotgun (WGS) entry which is preliminary data.</text>
</comment>
<dbReference type="PANTHER" id="PTHR31158">
    <property type="entry name" value="DUAL OXIDASE 2"/>
    <property type="match status" value="1"/>
</dbReference>
<dbReference type="Proteomes" id="UP000886998">
    <property type="component" value="Unassembled WGS sequence"/>
</dbReference>
<dbReference type="PANTHER" id="PTHR31158:SF10">
    <property type="entry name" value="LD27791P"/>
    <property type="match status" value="1"/>
</dbReference>
<dbReference type="InterPro" id="IPR018469">
    <property type="entry name" value="Dual_oxidase_maturation_fac"/>
</dbReference>
<proteinExistence type="inferred from homology"/>
<feature type="compositionally biased region" description="Low complexity" evidence="7">
    <location>
        <begin position="341"/>
        <end position="360"/>
    </location>
</feature>
<sequence length="442" mass="49929">MENKPKIPSLSSSSSSFGASESRESWRMLKGWFDAFRSDGGPTLYTFANRTPVTEDVRNVLIYVSFSTIFVAFLIVFPGIRKEKFSTFISVTISLFVGAVILISNYGTEWHVAQATISSPYKAFSREKIFADVGVKIGLNSVNITLQATAIHKRSEDINYNERFRWVGATEMKQEYRHALVKGLPFPLLTIAEYFTQELEGFCWGRRYRLAGYYSYILLWAAFSLWLLMNILLCTVPRYGAYTMQLTGLVMLLTNAIYTYLLPRKPLVIPFEGGALHFKYGWCFWIVLAAGIMSVIVGGAVAIVDLLFPNKFTTILEVDYDMPYRYLVSQPDNSVQKQRCSQSNSSTSVQTSSTNSSNESKGFENGAYEGEDEEDYSTIVNGKRAVSLRNFGKFAQKEGLRKNPLASFVQQNKRIHNFTINSYRQPSTSKDVNIDISAAALW</sequence>
<name>A0A8X6XQE8_9ARAC</name>
<protein>
    <submittedName>
        <fullName evidence="9">Dual oxidase maturation factor 1</fullName>
    </submittedName>
</protein>
<feature type="transmembrane region" description="Helical" evidence="8">
    <location>
        <begin position="86"/>
        <end position="104"/>
    </location>
</feature>